<accession>A0ABR1TM15</accession>
<proteinExistence type="predicted"/>
<sequence length="106" mass="11841">MDTDTQDLERSTWRESKLAVFPGDLGSWHRISTSDASNQAPPPPPDRPNAVTSRNRHARYKPQYWGAIWESLSSSFPLRMLHGPDALRKPAQEIILGVASKNSSNS</sequence>
<name>A0ABR1TM15_9PEZI</name>
<comment type="caution">
    <text evidence="2">The sequence shown here is derived from an EMBL/GenBank/DDBJ whole genome shotgun (WGS) entry which is preliminary data.</text>
</comment>
<keyword evidence="3" id="KW-1185">Reference proteome</keyword>
<evidence type="ECO:0000256" key="1">
    <source>
        <dbReference type="SAM" id="MobiDB-lite"/>
    </source>
</evidence>
<dbReference type="Proteomes" id="UP001446871">
    <property type="component" value="Unassembled WGS sequence"/>
</dbReference>
<feature type="compositionally biased region" description="Polar residues" evidence="1">
    <location>
        <begin position="30"/>
        <end position="39"/>
    </location>
</feature>
<organism evidence="2 3">
    <name type="scientific">Apiospora saccharicola</name>
    <dbReference type="NCBI Taxonomy" id="335842"/>
    <lineage>
        <taxon>Eukaryota</taxon>
        <taxon>Fungi</taxon>
        <taxon>Dikarya</taxon>
        <taxon>Ascomycota</taxon>
        <taxon>Pezizomycotina</taxon>
        <taxon>Sordariomycetes</taxon>
        <taxon>Xylariomycetidae</taxon>
        <taxon>Amphisphaeriales</taxon>
        <taxon>Apiosporaceae</taxon>
        <taxon>Apiospora</taxon>
    </lineage>
</organism>
<protein>
    <submittedName>
        <fullName evidence="2">Uncharacterized protein</fullName>
    </submittedName>
</protein>
<reference evidence="2 3" key="1">
    <citation type="submission" date="2023-01" db="EMBL/GenBank/DDBJ databases">
        <title>Analysis of 21 Apiospora genomes using comparative genomics revels a genus with tremendous synthesis potential of carbohydrate active enzymes and secondary metabolites.</title>
        <authorList>
            <person name="Sorensen T."/>
        </authorList>
    </citation>
    <scope>NUCLEOTIDE SEQUENCE [LARGE SCALE GENOMIC DNA]</scope>
    <source>
        <strain evidence="2 3">CBS 83171</strain>
    </source>
</reference>
<evidence type="ECO:0000313" key="3">
    <source>
        <dbReference type="Proteomes" id="UP001446871"/>
    </source>
</evidence>
<feature type="region of interest" description="Disordered" evidence="1">
    <location>
        <begin position="29"/>
        <end position="55"/>
    </location>
</feature>
<evidence type="ECO:0000313" key="2">
    <source>
        <dbReference type="EMBL" id="KAK8047685.1"/>
    </source>
</evidence>
<gene>
    <name evidence="2" type="ORF">PG996_015749</name>
</gene>
<dbReference type="EMBL" id="JAQQWM010000009">
    <property type="protein sequence ID" value="KAK8047685.1"/>
    <property type="molecule type" value="Genomic_DNA"/>
</dbReference>